<dbReference type="Pfam" id="PF13699">
    <property type="entry name" value="eCIS_core"/>
    <property type="match status" value="1"/>
</dbReference>
<evidence type="ECO:0000256" key="1">
    <source>
        <dbReference type="SAM" id="MobiDB-lite"/>
    </source>
</evidence>
<dbReference type="PROSITE" id="PS51996">
    <property type="entry name" value="TR_MART"/>
    <property type="match status" value="1"/>
</dbReference>
<evidence type="ECO:0000313" key="3">
    <source>
        <dbReference type="EMBL" id="MEP1060967.1"/>
    </source>
</evidence>
<accession>A0ABV0KNZ5</accession>
<dbReference type="Proteomes" id="UP001476950">
    <property type="component" value="Unassembled WGS sequence"/>
</dbReference>
<name>A0ABV0KNZ5_9CYAN</name>
<dbReference type="Gene3D" id="3.90.176.10">
    <property type="entry name" value="Toxin ADP-ribosyltransferase, Chain A, domain 1"/>
    <property type="match status" value="1"/>
</dbReference>
<feature type="region of interest" description="Disordered" evidence="1">
    <location>
        <begin position="1"/>
        <end position="46"/>
    </location>
</feature>
<feature type="compositionally biased region" description="Low complexity" evidence="1">
    <location>
        <begin position="31"/>
        <end position="41"/>
    </location>
</feature>
<dbReference type="EMBL" id="JAMPLM010000024">
    <property type="protein sequence ID" value="MEP1060967.1"/>
    <property type="molecule type" value="Genomic_DNA"/>
</dbReference>
<sequence>MQTRSFLQRRSHSESSDRLTTTIKPRPWSEPPQQQAAQPQPIRHDFSHVDLFAHDPGPRTIDFGIQPKLTVGAPNDRYEQEADRVAAQVISMPATQPSVQREAMPEEELQTKPLGSSIQREAMLEEEEALQAKLLAATITPLVQREALPEEGEAMQTKPIGGLIQREALPDEEEALQAKPLSQSIQREALPEEEEALQMKAIGDATLQREAMPEEEEIQTKRSPTPHSPLPTPSLESRLSSSQGGGSPLPDEVRTFMEPRFGADFSQVRVHTGSEAVQMNRDLSAQAFTHKQDVYFGAGKAPAKDALTAHELTHIVQQSGGAVQRSQPHPTLQREVQPAHALQMKPLLQMQGGGTVTADAEPGNAIQQSCSSVHGVIQRKMGFGTKDLVGKPSLTARADKSTFVQIQKHLTDYWGAGNANEEYKHLENLERLTDDWLNKKSTTKKANSDQFASVTKLNQAVKTELPLAEDAKNLDSGYAHLLEVGIPNQYLRTMVRTALVLLVNADVAFRKQDVVTAKAYLKQLRQNHIGDSVNLIESRLFRFYMKVINPELAAVMNDKYQIPEGESEVLSTAENHILDVVNTGLDNMKQKGGEDEKKAKAMEPSHRSLKTKAEAAQTQKPYKKHKLGEIMALTGYTTDFYGDVNTPLRKQDSSLNSKTMSWAKAGISGLNKLPKYEGATYRHTGLIPGYKELNQEGAIVSDLAFSSSATSQAGCASAAKQHDVLEIIMSKTGRDIKDASVFEKGEGEVLFRPGTEFRVVQRMDKNPSGAWEPNRPNLLSYFNHENLNMQNKIQIVILKQEIQ</sequence>
<feature type="compositionally biased region" description="Low complexity" evidence="1">
    <location>
        <begin position="233"/>
        <end position="242"/>
    </location>
</feature>
<organism evidence="3 4">
    <name type="scientific">Stenomitos frigidus AS-A4</name>
    <dbReference type="NCBI Taxonomy" id="2933935"/>
    <lineage>
        <taxon>Bacteria</taxon>
        <taxon>Bacillati</taxon>
        <taxon>Cyanobacteriota</taxon>
        <taxon>Cyanophyceae</taxon>
        <taxon>Leptolyngbyales</taxon>
        <taxon>Leptolyngbyaceae</taxon>
        <taxon>Stenomitos</taxon>
    </lineage>
</organism>
<evidence type="ECO:0000259" key="2">
    <source>
        <dbReference type="Pfam" id="PF13699"/>
    </source>
</evidence>
<dbReference type="InterPro" id="IPR025295">
    <property type="entry name" value="eCIS_core_dom"/>
</dbReference>
<reference evidence="3 4" key="1">
    <citation type="submission" date="2022-04" db="EMBL/GenBank/DDBJ databases">
        <title>Positive selection, recombination, and allopatry shape intraspecific diversity of widespread and dominant cyanobacteria.</title>
        <authorList>
            <person name="Wei J."/>
            <person name="Shu W."/>
            <person name="Hu C."/>
        </authorList>
    </citation>
    <scope>NUCLEOTIDE SEQUENCE [LARGE SCALE GENOMIC DNA]</scope>
    <source>
        <strain evidence="3 4">AS-A4</strain>
    </source>
</reference>
<evidence type="ECO:0000313" key="4">
    <source>
        <dbReference type="Proteomes" id="UP001476950"/>
    </source>
</evidence>
<protein>
    <submittedName>
        <fullName evidence="3">DUF4157 domain-containing protein</fullName>
    </submittedName>
</protein>
<keyword evidence="4" id="KW-1185">Reference proteome</keyword>
<feature type="domain" description="eCIS core" evidence="2">
    <location>
        <begin position="248"/>
        <end position="321"/>
    </location>
</feature>
<proteinExistence type="predicted"/>
<feature type="region of interest" description="Disordered" evidence="1">
    <location>
        <begin position="207"/>
        <end position="254"/>
    </location>
</feature>
<dbReference type="RefSeq" id="WP_242033338.1">
    <property type="nucleotide sequence ID" value="NZ_JAMPLM010000024.1"/>
</dbReference>
<gene>
    <name evidence="3" type="ORF">NDI38_21265</name>
</gene>
<comment type="caution">
    <text evidence="3">The sequence shown here is derived from an EMBL/GenBank/DDBJ whole genome shotgun (WGS) entry which is preliminary data.</text>
</comment>
<dbReference type="SUPFAM" id="SSF56399">
    <property type="entry name" value="ADP-ribosylation"/>
    <property type="match status" value="1"/>
</dbReference>